<name>A0A2K2U7M7_9ACTN</name>
<dbReference type="HAMAP" id="MF_02089">
    <property type="entry name" value="QueH"/>
    <property type="match status" value="1"/>
</dbReference>
<keyword evidence="10 17" id="KW-0560">Oxidoreductase</keyword>
<comment type="function">
    <text evidence="1 17">Catalyzes the conversion of epoxyqueuosine (oQ) to queuosine (Q), which is a hypermodified base found in the wobble positions of tRNA(Asp), tRNA(Asn), tRNA(His) and tRNA(Tyr).</text>
</comment>
<dbReference type="RefSeq" id="WP_103262526.1">
    <property type="nucleotide sequence ID" value="NZ_PPEL01000004.1"/>
</dbReference>
<feature type="coiled-coil region" evidence="18">
    <location>
        <begin position="187"/>
        <end position="243"/>
    </location>
</feature>
<evidence type="ECO:0000256" key="9">
    <source>
        <dbReference type="ARBA" id="ARBA00022785"/>
    </source>
</evidence>
<evidence type="ECO:0000256" key="1">
    <source>
        <dbReference type="ARBA" id="ARBA00002268"/>
    </source>
</evidence>
<keyword evidence="9 17" id="KW-0671">Queuosine biosynthesis</keyword>
<evidence type="ECO:0000313" key="19">
    <source>
        <dbReference type="EMBL" id="PNV66327.1"/>
    </source>
</evidence>
<keyword evidence="20" id="KW-1185">Reference proteome</keyword>
<sequence length="264" mass="28779">MKLLLHACCGPCSLEPTRILRAAGHDLAIYYANSNIAPADEHARRLATLRAWADGEGLPVIEGPYDPATWEACAGRVGAAALAAIGDDALRSATEPSAREARCRACYRLRLSETARTAAELGFDGVGTTLSVSPYQFTEVIGEELERAAANAGVRAVFEDFRPFYDEAVRRSRALGMYRQNYCGCRFSEAEAEAERKARKAARAAERAAEAEARAAERAAAEAERAARRAERAAYDAKQAKKRAVLKTLRERRREGEDEARGDA</sequence>
<keyword evidence="13 17" id="KW-1015">Disulfide bond</keyword>
<keyword evidence="12 17" id="KW-0411">Iron-sulfur</keyword>
<dbReference type="PANTHER" id="PTHR36701:SF1">
    <property type="entry name" value="EPOXYQUEUOSINE REDUCTASE QUEH"/>
    <property type="match status" value="1"/>
</dbReference>
<dbReference type="Proteomes" id="UP000236488">
    <property type="component" value="Unassembled WGS sequence"/>
</dbReference>
<evidence type="ECO:0000256" key="17">
    <source>
        <dbReference type="HAMAP-Rule" id="MF_02089"/>
    </source>
</evidence>
<evidence type="ECO:0000256" key="13">
    <source>
        <dbReference type="ARBA" id="ARBA00023157"/>
    </source>
</evidence>
<evidence type="ECO:0000256" key="16">
    <source>
        <dbReference type="ARBA" id="ARBA00047415"/>
    </source>
</evidence>
<keyword evidence="6 17" id="KW-0004">4Fe-4S</keyword>
<evidence type="ECO:0000256" key="3">
    <source>
        <dbReference type="ARBA" id="ARBA00008207"/>
    </source>
</evidence>
<protein>
    <recommendedName>
        <fullName evidence="5 17">Epoxyqueuosine reductase QueH</fullName>
        <ecNumber evidence="4 17">1.17.99.6</ecNumber>
    </recommendedName>
    <alternativeName>
        <fullName evidence="15 17">Queuosine biosynthesis protein QueH</fullName>
    </alternativeName>
</protein>
<feature type="binding site" evidence="17">
    <location>
        <position position="103"/>
    </location>
    <ligand>
        <name>[4Fe-4S] cluster</name>
        <dbReference type="ChEBI" id="CHEBI:49883"/>
    </ligand>
</feature>
<evidence type="ECO:0000256" key="8">
    <source>
        <dbReference type="ARBA" id="ARBA00022723"/>
    </source>
</evidence>
<evidence type="ECO:0000256" key="6">
    <source>
        <dbReference type="ARBA" id="ARBA00022485"/>
    </source>
</evidence>
<proteinExistence type="inferred from homology"/>
<keyword evidence="7 17" id="KW-0819">tRNA processing</keyword>
<comment type="caution">
    <text evidence="19">The sequence shown here is derived from an EMBL/GenBank/DDBJ whole genome shotgun (WGS) entry which is preliminary data.</text>
</comment>
<dbReference type="EC" id="1.17.99.6" evidence="4 17"/>
<dbReference type="GO" id="GO:0008616">
    <property type="term" value="P:tRNA queuosine(34) biosynthetic process"/>
    <property type="evidence" value="ECO:0007669"/>
    <property type="project" value="UniProtKB-UniRule"/>
</dbReference>
<evidence type="ECO:0000256" key="4">
    <source>
        <dbReference type="ARBA" id="ARBA00012622"/>
    </source>
</evidence>
<evidence type="ECO:0000256" key="18">
    <source>
        <dbReference type="SAM" id="Coils"/>
    </source>
</evidence>
<evidence type="ECO:0000256" key="14">
    <source>
        <dbReference type="ARBA" id="ARBA00023284"/>
    </source>
</evidence>
<keyword evidence="8 17" id="KW-0479">Metal-binding</keyword>
<keyword evidence="14 17" id="KW-0676">Redox-active center</keyword>
<evidence type="ECO:0000256" key="15">
    <source>
        <dbReference type="ARBA" id="ARBA00031446"/>
    </source>
</evidence>
<feature type="disulfide bond" description="Redox-active" evidence="17">
    <location>
        <begin position="183"/>
        <end position="185"/>
    </location>
</feature>
<gene>
    <name evidence="17" type="primary">queH</name>
    <name evidence="19" type="ORF">C2L80_01910</name>
</gene>
<reference evidence="19 20" key="1">
    <citation type="journal article" date="2018" name="Int. J. Syst. Evol. Microbiol.">
        <title>Rubneribacter badeniensis gen. nov., sp. nov. and Enteroscipio rubneri gen. nov., sp. nov., new members of the Eggerthellaceae isolated from human faeces.</title>
        <authorList>
            <person name="Danylec N."/>
            <person name="Gobl A."/>
            <person name="Stoll D.A."/>
            <person name="Hetzer B."/>
            <person name="Kulling S.E."/>
            <person name="Huch M."/>
        </authorList>
    </citation>
    <scope>NUCLEOTIDE SEQUENCE [LARGE SCALE GENOMIC DNA]</scope>
    <source>
        <strain evidence="19 20">ResAG-85</strain>
    </source>
</reference>
<dbReference type="InterPro" id="IPR003828">
    <property type="entry name" value="QueH"/>
</dbReference>
<dbReference type="GO" id="GO:0052693">
    <property type="term" value="F:epoxyqueuosine reductase activity"/>
    <property type="evidence" value="ECO:0007669"/>
    <property type="project" value="UniProtKB-UniRule"/>
</dbReference>
<dbReference type="Pfam" id="PF02677">
    <property type="entry name" value="QueH"/>
    <property type="match status" value="1"/>
</dbReference>
<dbReference type="AlphaFoldDB" id="A0A2K2U7M7"/>
<evidence type="ECO:0000256" key="11">
    <source>
        <dbReference type="ARBA" id="ARBA00023004"/>
    </source>
</evidence>
<organism evidence="19 20">
    <name type="scientific">Rubneribacter badeniensis</name>
    <dbReference type="NCBI Taxonomy" id="2070688"/>
    <lineage>
        <taxon>Bacteria</taxon>
        <taxon>Bacillati</taxon>
        <taxon>Actinomycetota</taxon>
        <taxon>Coriobacteriia</taxon>
        <taxon>Eggerthellales</taxon>
        <taxon>Eggerthellaceae</taxon>
        <taxon>Rubneribacter</taxon>
    </lineage>
</organism>
<feature type="binding site" evidence="17">
    <location>
        <position position="8"/>
    </location>
    <ligand>
        <name>[4Fe-4S] cluster</name>
        <dbReference type="ChEBI" id="CHEBI:49883"/>
    </ligand>
</feature>
<accession>A0A2K2U7M7</accession>
<comment type="similarity">
    <text evidence="3 17">Belongs to the QueH family.</text>
</comment>
<evidence type="ECO:0000256" key="7">
    <source>
        <dbReference type="ARBA" id="ARBA00022694"/>
    </source>
</evidence>
<evidence type="ECO:0000256" key="5">
    <source>
        <dbReference type="ARBA" id="ARBA00016895"/>
    </source>
</evidence>
<comment type="catalytic activity">
    <reaction evidence="16 17">
        <text>epoxyqueuosine(34) in tRNA + AH2 = queuosine(34) in tRNA + A + H2O</text>
        <dbReference type="Rhea" id="RHEA:32159"/>
        <dbReference type="Rhea" id="RHEA-COMP:18571"/>
        <dbReference type="Rhea" id="RHEA-COMP:18582"/>
        <dbReference type="ChEBI" id="CHEBI:13193"/>
        <dbReference type="ChEBI" id="CHEBI:15377"/>
        <dbReference type="ChEBI" id="CHEBI:17499"/>
        <dbReference type="ChEBI" id="CHEBI:194431"/>
        <dbReference type="ChEBI" id="CHEBI:194443"/>
        <dbReference type="EC" id="1.17.99.6"/>
    </reaction>
</comment>
<dbReference type="GO" id="GO:0051539">
    <property type="term" value="F:4 iron, 4 sulfur cluster binding"/>
    <property type="evidence" value="ECO:0007669"/>
    <property type="project" value="UniProtKB-UniRule"/>
</dbReference>
<comment type="pathway">
    <text evidence="2 17">tRNA modification; tRNA-queuosine biosynthesis.</text>
</comment>
<dbReference type="GO" id="GO:0046872">
    <property type="term" value="F:metal ion binding"/>
    <property type="evidence" value="ECO:0007669"/>
    <property type="project" value="UniProtKB-KW"/>
</dbReference>
<evidence type="ECO:0000256" key="2">
    <source>
        <dbReference type="ARBA" id="ARBA00004691"/>
    </source>
</evidence>
<evidence type="ECO:0000256" key="10">
    <source>
        <dbReference type="ARBA" id="ARBA00023002"/>
    </source>
</evidence>
<dbReference type="EMBL" id="PPEL01000004">
    <property type="protein sequence ID" value="PNV66327.1"/>
    <property type="molecule type" value="Genomic_DNA"/>
</dbReference>
<dbReference type="UniPathway" id="UPA00392"/>
<evidence type="ECO:0000256" key="12">
    <source>
        <dbReference type="ARBA" id="ARBA00023014"/>
    </source>
</evidence>
<keyword evidence="18" id="KW-0175">Coiled coil</keyword>
<evidence type="ECO:0000313" key="20">
    <source>
        <dbReference type="Proteomes" id="UP000236488"/>
    </source>
</evidence>
<feature type="binding site" evidence="17">
    <location>
        <position position="9"/>
    </location>
    <ligand>
        <name>[4Fe-4S] cluster</name>
        <dbReference type="ChEBI" id="CHEBI:49883"/>
    </ligand>
</feature>
<feature type="binding site" evidence="17">
    <location>
        <position position="106"/>
    </location>
    <ligand>
        <name>[4Fe-4S] cluster</name>
        <dbReference type="ChEBI" id="CHEBI:49883"/>
    </ligand>
</feature>
<dbReference type="PANTHER" id="PTHR36701">
    <property type="entry name" value="EPOXYQUEUOSINE REDUCTASE QUEH"/>
    <property type="match status" value="1"/>
</dbReference>
<keyword evidence="11 17" id="KW-0408">Iron</keyword>